<dbReference type="PANTHER" id="PTHR24264:SF65">
    <property type="entry name" value="SRCR DOMAIN-CONTAINING PROTEIN"/>
    <property type="match status" value="1"/>
</dbReference>
<dbReference type="Pfam" id="PF00089">
    <property type="entry name" value="Trypsin"/>
    <property type="match status" value="1"/>
</dbReference>
<dbReference type="InterPro" id="IPR050127">
    <property type="entry name" value="Serine_Proteases_S1"/>
</dbReference>
<dbReference type="GO" id="GO:0005615">
    <property type="term" value="C:extracellular space"/>
    <property type="evidence" value="ECO:0007669"/>
    <property type="project" value="TreeGrafter"/>
</dbReference>
<keyword evidence="2" id="KW-0964">Secreted</keyword>
<dbReference type="InterPro" id="IPR001254">
    <property type="entry name" value="Trypsin_dom"/>
</dbReference>
<dbReference type="PANTHER" id="PTHR24264">
    <property type="entry name" value="TRYPSIN-RELATED"/>
    <property type="match status" value="1"/>
</dbReference>
<protein>
    <recommendedName>
        <fullName evidence="6">Peptidase S1 domain-containing protein</fullName>
    </recommendedName>
</protein>
<comment type="subcellular location">
    <subcellularLocation>
        <location evidence="1">Secreted</location>
    </subcellularLocation>
</comment>
<dbReference type="PROSITE" id="PS50240">
    <property type="entry name" value="TRYPSIN_DOM"/>
    <property type="match status" value="1"/>
</dbReference>
<organism evidence="7 8">
    <name type="scientific">Allacma fusca</name>
    <dbReference type="NCBI Taxonomy" id="39272"/>
    <lineage>
        <taxon>Eukaryota</taxon>
        <taxon>Metazoa</taxon>
        <taxon>Ecdysozoa</taxon>
        <taxon>Arthropoda</taxon>
        <taxon>Hexapoda</taxon>
        <taxon>Collembola</taxon>
        <taxon>Symphypleona</taxon>
        <taxon>Sminthuridae</taxon>
        <taxon>Allacma</taxon>
    </lineage>
</organism>
<proteinExistence type="predicted"/>
<dbReference type="Proteomes" id="UP000708208">
    <property type="component" value="Unassembled WGS sequence"/>
</dbReference>
<dbReference type="GO" id="GO:0006508">
    <property type="term" value="P:proteolysis"/>
    <property type="evidence" value="ECO:0007669"/>
    <property type="project" value="UniProtKB-KW"/>
</dbReference>
<evidence type="ECO:0000313" key="7">
    <source>
        <dbReference type="EMBL" id="CAG7785943.1"/>
    </source>
</evidence>
<keyword evidence="4" id="KW-0378">Hydrolase</keyword>
<comment type="caution">
    <text evidence="7">The sequence shown here is derived from an EMBL/GenBank/DDBJ whole genome shotgun (WGS) entry which is preliminary data.</text>
</comment>
<reference evidence="7" key="1">
    <citation type="submission" date="2021-06" db="EMBL/GenBank/DDBJ databases">
        <authorList>
            <person name="Hodson N. C."/>
            <person name="Mongue J. A."/>
            <person name="Jaron S. K."/>
        </authorList>
    </citation>
    <scope>NUCLEOTIDE SEQUENCE</scope>
</reference>
<evidence type="ECO:0000256" key="4">
    <source>
        <dbReference type="ARBA" id="ARBA00022801"/>
    </source>
</evidence>
<gene>
    <name evidence="7" type="ORF">AFUS01_LOCUS24538</name>
</gene>
<dbReference type="GO" id="GO:0004252">
    <property type="term" value="F:serine-type endopeptidase activity"/>
    <property type="evidence" value="ECO:0007669"/>
    <property type="project" value="InterPro"/>
</dbReference>
<evidence type="ECO:0000256" key="1">
    <source>
        <dbReference type="ARBA" id="ARBA00004613"/>
    </source>
</evidence>
<evidence type="ECO:0000256" key="2">
    <source>
        <dbReference type="ARBA" id="ARBA00022525"/>
    </source>
</evidence>
<keyword evidence="8" id="KW-1185">Reference proteome</keyword>
<evidence type="ECO:0000256" key="5">
    <source>
        <dbReference type="ARBA" id="ARBA00022825"/>
    </source>
</evidence>
<accession>A0A8J2L1L8</accession>
<dbReference type="OrthoDB" id="10059102at2759"/>
<evidence type="ECO:0000256" key="3">
    <source>
        <dbReference type="ARBA" id="ARBA00022670"/>
    </source>
</evidence>
<feature type="domain" description="Peptidase S1" evidence="6">
    <location>
        <begin position="16"/>
        <end position="175"/>
    </location>
</feature>
<evidence type="ECO:0000259" key="6">
    <source>
        <dbReference type="PROSITE" id="PS50240"/>
    </source>
</evidence>
<name>A0A8J2L1L8_9HEXA</name>
<keyword evidence="3" id="KW-0645">Protease</keyword>
<keyword evidence="5" id="KW-0720">Serine protease</keyword>
<dbReference type="SMART" id="SM00020">
    <property type="entry name" value="Tryp_SPc"/>
    <property type="match status" value="1"/>
</dbReference>
<dbReference type="AlphaFoldDB" id="A0A8J2L1L8"/>
<sequence>MNHTSNHVQVKSDPSSFGSCLSGSAKRTLFASFGCPNCVIAGYEADVAVVTGDHELYLENGTEQPRFVRKIIVHEDFHSGEYPNDIAIVVLSEPLIFNDAVQALPLPPEGHNATGNALVSGWGHPASLTKVHIPVVPDDECKAAYGDQIDDSNICAGSRRMQGCLWFRYRRSIGC</sequence>
<dbReference type="EMBL" id="CAJVCH010307872">
    <property type="protein sequence ID" value="CAG7785943.1"/>
    <property type="molecule type" value="Genomic_DNA"/>
</dbReference>
<evidence type="ECO:0000313" key="8">
    <source>
        <dbReference type="Proteomes" id="UP000708208"/>
    </source>
</evidence>